<gene>
    <name evidence="1" type="ORF">B0I18_106205</name>
</gene>
<dbReference type="SUPFAM" id="SSF54427">
    <property type="entry name" value="NTF2-like"/>
    <property type="match status" value="1"/>
</dbReference>
<dbReference type="AlphaFoldDB" id="A0A2P8D1U4"/>
<comment type="caution">
    <text evidence="1">The sequence shown here is derived from an EMBL/GenBank/DDBJ whole genome shotgun (WGS) entry which is preliminary data.</text>
</comment>
<proteinExistence type="predicted"/>
<dbReference type="Proteomes" id="UP000240572">
    <property type="component" value="Unassembled WGS sequence"/>
</dbReference>
<dbReference type="InterPro" id="IPR039437">
    <property type="entry name" value="FrzH/put_lumazine-bd"/>
</dbReference>
<reference evidence="1 2" key="1">
    <citation type="submission" date="2018-03" db="EMBL/GenBank/DDBJ databases">
        <title>Genomic Encyclopedia of Type Strains, Phase III (KMG-III): the genomes of soil and plant-associated and newly described type strains.</title>
        <authorList>
            <person name="Whitman W."/>
        </authorList>
    </citation>
    <scope>NUCLEOTIDE SEQUENCE [LARGE SCALE GENOMIC DNA]</scope>
    <source>
        <strain evidence="1 2">CGMCC 1.12700</strain>
    </source>
</reference>
<name>A0A2P8D1U4_9BACT</name>
<dbReference type="Pfam" id="PF12893">
    <property type="entry name" value="Lumazine_bd_2"/>
    <property type="match status" value="1"/>
</dbReference>
<protein>
    <submittedName>
        <fullName evidence="1">Putative lumazine-binding protein</fullName>
    </submittedName>
</protein>
<accession>A0A2P8D1U4</accession>
<evidence type="ECO:0000313" key="1">
    <source>
        <dbReference type="EMBL" id="PSK91193.1"/>
    </source>
</evidence>
<organism evidence="1 2">
    <name type="scientific">Taibaiella chishuiensis</name>
    <dbReference type="NCBI Taxonomy" id="1434707"/>
    <lineage>
        <taxon>Bacteria</taxon>
        <taxon>Pseudomonadati</taxon>
        <taxon>Bacteroidota</taxon>
        <taxon>Chitinophagia</taxon>
        <taxon>Chitinophagales</taxon>
        <taxon>Chitinophagaceae</taxon>
        <taxon>Taibaiella</taxon>
    </lineage>
</organism>
<sequence length="125" mass="14275">METTNDTLTITGILENEYFKGIYHGDTLQLRKIYHPGALLFGDVKGMPYAKTLDEYLDAVAGRQSPEALGQTVEGCILDIRVVNSIAVAEVRVKMYDFHYHEFLSFHKLAGRWLLFNKMMSDTNR</sequence>
<dbReference type="EMBL" id="PYGD01000006">
    <property type="protein sequence ID" value="PSK91193.1"/>
    <property type="molecule type" value="Genomic_DNA"/>
</dbReference>
<dbReference type="RefSeq" id="WP_245882105.1">
    <property type="nucleotide sequence ID" value="NZ_PYGD01000006.1"/>
</dbReference>
<dbReference type="Gene3D" id="3.10.450.50">
    <property type="match status" value="1"/>
</dbReference>
<evidence type="ECO:0000313" key="2">
    <source>
        <dbReference type="Proteomes" id="UP000240572"/>
    </source>
</evidence>
<keyword evidence="2" id="KW-1185">Reference proteome</keyword>
<dbReference type="InterPro" id="IPR032710">
    <property type="entry name" value="NTF2-like_dom_sf"/>
</dbReference>